<protein>
    <submittedName>
        <fullName evidence="1">Uncharacterized protein</fullName>
    </submittedName>
</protein>
<dbReference type="STRING" id="1111454.HMPREF1250_2065"/>
<evidence type="ECO:0000313" key="1">
    <source>
        <dbReference type="EMBL" id="ERT62024.1"/>
    </source>
</evidence>
<organism evidence="1 2">
    <name type="scientific">Megasphaera vaginalis</name>
    <name type="common">ex Srinivasan et al. 2021</name>
    <dbReference type="NCBI Taxonomy" id="1111454"/>
    <lineage>
        <taxon>Bacteria</taxon>
        <taxon>Bacillati</taxon>
        <taxon>Bacillota</taxon>
        <taxon>Negativicutes</taxon>
        <taxon>Veillonellales</taxon>
        <taxon>Veillonellaceae</taxon>
        <taxon>Megasphaera</taxon>
    </lineage>
</organism>
<dbReference type="OrthoDB" id="1625489at2"/>
<dbReference type="PATRIC" id="fig|1111454.3.peg.398"/>
<dbReference type="AlphaFoldDB" id="U7UT03"/>
<accession>U7UT03</accession>
<dbReference type="Proteomes" id="UP000017090">
    <property type="component" value="Unassembled WGS sequence"/>
</dbReference>
<evidence type="ECO:0000313" key="2">
    <source>
        <dbReference type="Proteomes" id="UP000017090"/>
    </source>
</evidence>
<keyword evidence="2" id="KW-1185">Reference proteome</keyword>
<sequence>MKIYVDEEERELHVYDRVAGNVDYARHVLCAEERLTTTEYGEFSLTAAEFAVWEKRLAKLQESEDIRFAIHPVVDAAELDDYIYEDTMYCTSAAETIDMENISLKELQAALTAKDAAWLTENRFPKTLKKLMT</sequence>
<gene>
    <name evidence="1" type="ORF">HMPREF1250_2065</name>
</gene>
<comment type="caution">
    <text evidence="1">The sequence shown here is derived from an EMBL/GenBank/DDBJ whole genome shotgun (WGS) entry which is preliminary data.</text>
</comment>
<name>U7UT03_9FIRM</name>
<proteinExistence type="predicted"/>
<reference evidence="1 2" key="1">
    <citation type="submission" date="2013-09" db="EMBL/GenBank/DDBJ databases">
        <authorList>
            <person name="Durkin A.S."/>
            <person name="Haft D.R."/>
            <person name="McCorrison J."/>
            <person name="Torralba M."/>
            <person name="Gillis M."/>
            <person name="Haft D.H."/>
            <person name="Methe B."/>
            <person name="Sutton G."/>
            <person name="Nelson K.E."/>
        </authorList>
    </citation>
    <scope>NUCLEOTIDE SEQUENCE [LARGE SCALE GENOMIC DNA]</scope>
    <source>
        <strain evidence="1 2">BV3C16-1</strain>
    </source>
</reference>
<dbReference type="RefSeq" id="WP_023052920.1">
    <property type="nucleotide sequence ID" value="NZ_AWXA01000007.1"/>
</dbReference>
<dbReference type="EMBL" id="AWXA01000007">
    <property type="protein sequence ID" value="ERT62024.1"/>
    <property type="molecule type" value="Genomic_DNA"/>
</dbReference>